<feature type="compositionally biased region" description="Basic and acidic residues" evidence="1">
    <location>
        <begin position="27"/>
        <end position="51"/>
    </location>
</feature>
<feature type="compositionally biased region" description="Acidic residues" evidence="1">
    <location>
        <begin position="52"/>
        <end position="74"/>
    </location>
</feature>
<proteinExistence type="predicted"/>
<sequence>MEFEDGISLSMEEDRDNRAFVFIFYHDDSEKNNAPENPKEPESKENDHGVEIEDDNESCILVEEEILDIDSDNGDENKPSQLLVDESDNVENRENDEQTKKRGRPRLKKSNAVDNSSQANPRPVRAAKIKSYNKAVFGYEELTHDFSLEVPIQSANVEVLPIPVKEKKISDEDKQRLLDLLPEADLVNTEKGRFLMPNFFSQNHVFRSYLTTFQEHLYYGNFLCNDEEISNSKNDDEDFEEGKRKGRKRSKFPATPKVENQVKRKISDELKDAVKDISLSKHSLKMQKILKMSKTIKIVKRKKEETFNRRSRLYSMNLKRNLHLEDWQKQVFEDHGIY</sequence>
<evidence type="ECO:0000313" key="3">
    <source>
        <dbReference type="EMBL" id="EPZ36304.1"/>
    </source>
</evidence>
<dbReference type="EMBL" id="KE560601">
    <property type="protein sequence ID" value="EPZ36304.1"/>
    <property type="molecule type" value="Genomic_DNA"/>
</dbReference>
<feature type="compositionally biased region" description="Basic and acidic residues" evidence="1">
    <location>
        <begin position="90"/>
        <end position="100"/>
    </location>
</feature>
<feature type="domain" description="ASX DEUBAD" evidence="2">
    <location>
        <begin position="169"/>
        <end position="252"/>
    </location>
</feature>
<feature type="region of interest" description="Disordered" evidence="1">
    <location>
        <begin position="27"/>
        <end position="124"/>
    </location>
</feature>
<dbReference type="Pfam" id="PF13919">
    <property type="entry name" value="ASXH"/>
    <property type="match status" value="1"/>
</dbReference>
<evidence type="ECO:0000313" key="5">
    <source>
        <dbReference type="Proteomes" id="UP000030755"/>
    </source>
</evidence>
<keyword evidence="5" id="KW-1185">Reference proteome</keyword>
<dbReference type="EMBL" id="ML005278">
    <property type="protein sequence ID" value="RKP19171.1"/>
    <property type="molecule type" value="Genomic_DNA"/>
</dbReference>
<evidence type="ECO:0000313" key="6">
    <source>
        <dbReference type="Proteomes" id="UP000281549"/>
    </source>
</evidence>
<evidence type="ECO:0000256" key="1">
    <source>
        <dbReference type="SAM" id="MobiDB-lite"/>
    </source>
</evidence>
<dbReference type="HOGENOM" id="CLU_821717_0_0_1"/>
<protein>
    <recommendedName>
        <fullName evidence="2">ASX DEUBAD domain-containing protein</fullName>
    </recommendedName>
</protein>
<feature type="region of interest" description="Disordered" evidence="1">
    <location>
        <begin position="233"/>
        <end position="258"/>
    </location>
</feature>
<reference evidence="4" key="3">
    <citation type="submission" date="2018-08" db="EMBL/GenBank/DDBJ databases">
        <title>Leveraging single-cell genomics to expand the Fungal Tree of Life.</title>
        <authorList>
            <consortium name="DOE Joint Genome Institute"/>
            <person name="Ahrendt S.R."/>
            <person name="Quandt C.A."/>
            <person name="Ciobanu D."/>
            <person name="Clum A."/>
            <person name="Salamov A."/>
            <person name="Andreopoulos B."/>
            <person name="Cheng J.-F."/>
            <person name="Woyke T."/>
            <person name="Pelin A."/>
            <person name="Henrissat B."/>
            <person name="Reynolds N."/>
            <person name="Benny G.L."/>
            <person name="Smith M.E."/>
            <person name="James T.Y."/>
            <person name="Grigoriev I.V."/>
        </authorList>
    </citation>
    <scope>NUCLEOTIDE SEQUENCE</scope>
    <source>
        <strain evidence="4">CSF55</strain>
    </source>
</reference>
<accession>A0A075B149</accession>
<organism evidence="3 5">
    <name type="scientific">Rozella allomycis (strain CSF55)</name>
    <dbReference type="NCBI Taxonomy" id="988480"/>
    <lineage>
        <taxon>Eukaryota</taxon>
        <taxon>Fungi</taxon>
        <taxon>Fungi incertae sedis</taxon>
        <taxon>Cryptomycota</taxon>
        <taxon>Cryptomycota incertae sedis</taxon>
        <taxon>Rozella</taxon>
    </lineage>
</organism>
<name>A0A075B149_ROZAC</name>
<reference evidence="3 5" key="1">
    <citation type="journal article" date="2013" name="Curr. Biol.">
        <title>Shared signatures of parasitism and phylogenomics unite Cryptomycota and microsporidia.</title>
        <authorList>
            <person name="James T.Y."/>
            <person name="Pelin A."/>
            <person name="Bonen L."/>
            <person name="Ahrendt S."/>
            <person name="Sain D."/>
            <person name="Corradi N."/>
            <person name="Stajich J.E."/>
        </authorList>
    </citation>
    <scope>NUCLEOTIDE SEQUENCE [LARGE SCALE GENOMIC DNA]</scope>
    <source>
        <strain evidence="3">CSF55</strain>
        <strain evidence="3">CSF55</strain>
    </source>
</reference>
<gene>
    <name evidence="3" type="ORF">O9G_004674</name>
    <name evidence="4" type="ORF">ROZALSC1DRAFT_29204</name>
</gene>
<evidence type="ECO:0000259" key="2">
    <source>
        <dbReference type="Pfam" id="PF13919"/>
    </source>
</evidence>
<dbReference type="Proteomes" id="UP000030755">
    <property type="component" value="Unassembled WGS sequence"/>
</dbReference>
<evidence type="ECO:0000313" key="4">
    <source>
        <dbReference type="EMBL" id="RKP19171.1"/>
    </source>
</evidence>
<reference evidence="6" key="2">
    <citation type="journal article" date="2018" name="Nat. Microbiol.">
        <title>Leveraging single-cell genomics to expand the fungal tree of life.</title>
        <authorList>
            <person name="Ahrendt S.R."/>
            <person name="Quandt C.A."/>
            <person name="Ciobanu D."/>
            <person name="Clum A."/>
            <person name="Salamov A."/>
            <person name="Andreopoulos B."/>
            <person name="Cheng J.F."/>
            <person name="Woyke T."/>
            <person name="Pelin A."/>
            <person name="Henrissat B."/>
            <person name="Reynolds N.K."/>
            <person name="Benny G.L."/>
            <person name="Smith M.E."/>
            <person name="James T.Y."/>
            <person name="Grigoriev I.V."/>
        </authorList>
    </citation>
    <scope>NUCLEOTIDE SEQUENCE [LARGE SCALE GENOMIC DNA]</scope>
    <source>
        <strain evidence="6">CSF55</strain>
    </source>
</reference>
<dbReference type="AlphaFoldDB" id="A0A075B149"/>
<dbReference type="Proteomes" id="UP000281549">
    <property type="component" value="Unassembled WGS sequence"/>
</dbReference>
<dbReference type="InterPro" id="IPR028020">
    <property type="entry name" value="ASX_DEUBAD_dom"/>
</dbReference>